<dbReference type="Proteomes" id="UP001159363">
    <property type="component" value="Chromosome 7"/>
</dbReference>
<proteinExistence type="predicted"/>
<dbReference type="EMBL" id="JARBHB010000008">
    <property type="protein sequence ID" value="KAJ8876956.1"/>
    <property type="molecule type" value="Genomic_DNA"/>
</dbReference>
<protein>
    <recommendedName>
        <fullName evidence="4">GIY-YIG domain-containing protein</fullName>
    </recommendedName>
</protein>
<comment type="caution">
    <text evidence="2">The sequence shown here is derived from an EMBL/GenBank/DDBJ whole genome shotgun (WGS) entry which is preliminary data.</text>
</comment>
<sequence length="632" mass="69695">MPVTYNFPEAQLKFYFYDIPPLQANKHQLMLGNYTNGTTHRIRAHKKSVNKPRAIRLYKCLATCCDLCEIASIDFSLLAAFLQVPYRPLGCTQKSKRDDREDLFQASLLSSLFSWNTRRPATGLCLAGFPSGPRCVSARERWRTGCARSALGGWNAVVARVSELWYVEGRGSGKVGGFHNRATRCGASHPTLAASGERYLCRLHNIAAAGDTNPAAICKEARKEILQANDSSGFGKYYTLVFLKERYSSYSPSPATSAKINVRRSCNAFDARRQRAPVAQRLDCSPPTKANRVQSPAGSIPERFSSGNRDGRCLWLAGFHGYHPLPPPLHSYIISPSSTLKTSFFKTSLWALVEQVQEQGAAVAERLACSHPTKANRGQSPAGIFARGNRAGRYHWLAGFLRDLPFHPPYHPGVAPYSPQSPSSALKTSLLEPSKSLHSLHSLRRSIAIWATVAEQLACSPPNTAIRVQSYVFLHVRIVPDDAVGWRVSSGPPVYIALSFRRCSILTSIALIGSQDLDVKSRPNLFTHSLYRGWLHVNLKKLPTFQDSYFANDAVVENWPVRRVMRKETRCMGRVADLQSEGSGPAQPAPPTRQIPSSPAAPGICQQDGLTRASSISNDTTMSNEKWVGARG</sequence>
<feature type="compositionally biased region" description="Polar residues" evidence="1">
    <location>
        <begin position="608"/>
        <end position="624"/>
    </location>
</feature>
<gene>
    <name evidence="2" type="ORF">PR048_021406</name>
</gene>
<evidence type="ECO:0000256" key="1">
    <source>
        <dbReference type="SAM" id="MobiDB-lite"/>
    </source>
</evidence>
<name>A0ABQ9GY52_9NEOP</name>
<organism evidence="2 3">
    <name type="scientific">Dryococelus australis</name>
    <dbReference type="NCBI Taxonomy" id="614101"/>
    <lineage>
        <taxon>Eukaryota</taxon>
        <taxon>Metazoa</taxon>
        <taxon>Ecdysozoa</taxon>
        <taxon>Arthropoda</taxon>
        <taxon>Hexapoda</taxon>
        <taxon>Insecta</taxon>
        <taxon>Pterygota</taxon>
        <taxon>Neoptera</taxon>
        <taxon>Polyneoptera</taxon>
        <taxon>Phasmatodea</taxon>
        <taxon>Verophasmatodea</taxon>
        <taxon>Anareolatae</taxon>
        <taxon>Phasmatidae</taxon>
        <taxon>Eurycanthinae</taxon>
        <taxon>Dryococelus</taxon>
    </lineage>
</organism>
<evidence type="ECO:0000313" key="3">
    <source>
        <dbReference type="Proteomes" id="UP001159363"/>
    </source>
</evidence>
<feature type="region of interest" description="Disordered" evidence="1">
    <location>
        <begin position="576"/>
        <end position="632"/>
    </location>
</feature>
<evidence type="ECO:0000313" key="2">
    <source>
        <dbReference type="EMBL" id="KAJ8876956.1"/>
    </source>
</evidence>
<evidence type="ECO:0008006" key="4">
    <source>
        <dbReference type="Google" id="ProtNLM"/>
    </source>
</evidence>
<reference evidence="2 3" key="1">
    <citation type="submission" date="2023-02" db="EMBL/GenBank/DDBJ databases">
        <title>LHISI_Scaffold_Assembly.</title>
        <authorList>
            <person name="Stuart O.P."/>
            <person name="Cleave R."/>
            <person name="Magrath M.J.L."/>
            <person name="Mikheyev A.S."/>
        </authorList>
    </citation>
    <scope>NUCLEOTIDE SEQUENCE [LARGE SCALE GENOMIC DNA]</scope>
    <source>
        <strain evidence="2">Daus_M_001</strain>
        <tissue evidence="2">Leg muscle</tissue>
    </source>
</reference>
<keyword evidence="3" id="KW-1185">Reference proteome</keyword>
<accession>A0ABQ9GY52</accession>
<feature type="non-terminal residue" evidence="2">
    <location>
        <position position="632"/>
    </location>
</feature>
<feature type="region of interest" description="Disordered" evidence="1">
    <location>
        <begin position="283"/>
        <end position="303"/>
    </location>
</feature>